<organism evidence="1 2">
    <name type="scientific">Archangium violaceum Cb vi76</name>
    <dbReference type="NCBI Taxonomy" id="1406225"/>
    <lineage>
        <taxon>Bacteria</taxon>
        <taxon>Pseudomonadati</taxon>
        <taxon>Myxococcota</taxon>
        <taxon>Myxococcia</taxon>
        <taxon>Myxococcales</taxon>
        <taxon>Cystobacterineae</taxon>
        <taxon>Archangiaceae</taxon>
        <taxon>Archangium</taxon>
    </lineage>
</organism>
<protein>
    <recommendedName>
        <fullName evidence="3">NUDIX hydrolase</fullName>
    </recommendedName>
</protein>
<reference evidence="1 2" key="1">
    <citation type="submission" date="2014-07" db="EMBL/GenBank/DDBJ databases">
        <title>Draft Genome Sequence of Gephyronic Acid Producer, Cystobacter violaceus Strain Cb vi76.</title>
        <authorList>
            <person name="Stevens D.C."/>
            <person name="Young J."/>
            <person name="Carmichael R."/>
            <person name="Tan J."/>
            <person name="Taylor R.E."/>
        </authorList>
    </citation>
    <scope>NUCLEOTIDE SEQUENCE [LARGE SCALE GENOMIC DNA]</scope>
    <source>
        <strain evidence="1 2">Cb vi76</strain>
    </source>
</reference>
<name>A0A084SKK1_9BACT</name>
<gene>
    <name evidence="1" type="ORF">Q664_37595</name>
</gene>
<dbReference type="EMBL" id="JPMI01000269">
    <property type="protein sequence ID" value="KFA88986.1"/>
    <property type="molecule type" value="Genomic_DNA"/>
</dbReference>
<evidence type="ECO:0000313" key="2">
    <source>
        <dbReference type="Proteomes" id="UP000028547"/>
    </source>
</evidence>
<sequence>MTDGRSWEGNWKVRLYERVRERGYDSLTAFAEARPTSSLVALAEELGPDDIAGVQVFSGLLAEAERSHRVTRLIRGQLVRELAEAIPNGWPTVLDDANRFDVAHALARWGTFTPETQKERVRRIGDALLATPPPPGWRPLGPDDELLRALLPDEKV</sequence>
<dbReference type="AlphaFoldDB" id="A0A084SKK1"/>
<accession>A0A084SKK1</accession>
<comment type="caution">
    <text evidence="1">The sequence shown here is derived from an EMBL/GenBank/DDBJ whole genome shotgun (WGS) entry which is preliminary data.</text>
</comment>
<dbReference type="RefSeq" id="WP_043406769.1">
    <property type="nucleotide sequence ID" value="NZ_JPMI01000269.1"/>
</dbReference>
<evidence type="ECO:0000313" key="1">
    <source>
        <dbReference type="EMBL" id="KFA88986.1"/>
    </source>
</evidence>
<dbReference type="Proteomes" id="UP000028547">
    <property type="component" value="Unassembled WGS sequence"/>
</dbReference>
<evidence type="ECO:0008006" key="3">
    <source>
        <dbReference type="Google" id="ProtNLM"/>
    </source>
</evidence>
<proteinExistence type="predicted"/>